<dbReference type="WBParaSite" id="L893_g29261.t1">
    <property type="protein sequence ID" value="L893_g29261.t1"/>
    <property type="gene ID" value="L893_g29261"/>
</dbReference>
<organism evidence="3 4">
    <name type="scientific">Steinernema glaseri</name>
    <dbReference type="NCBI Taxonomy" id="37863"/>
    <lineage>
        <taxon>Eukaryota</taxon>
        <taxon>Metazoa</taxon>
        <taxon>Ecdysozoa</taxon>
        <taxon>Nematoda</taxon>
        <taxon>Chromadorea</taxon>
        <taxon>Rhabditida</taxon>
        <taxon>Tylenchina</taxon>
        <taxon>Panagrolaimomorpha</taxon>
        <taxon>Strongyloidoidea</taxon>
        <taxon>Steinernematidae</taxon>
        <taxon>Steinernema</taxon>
    </lineage>
</organism>
<feature type="compositionally biased region" description="Polar residues" evidence="1">
    <location>
        <begin position="305"/>
        <end position="314"/>
    </location>
</feature>
<feature type="region of interest" description="Disordered" evidence="1">
    <location>
        <begin position="293"/>
        <end position="328"/>
    </location>
</feature>
<feature type="compositionally biased region" description="Polar residues" evidence="1">
    <location>
        <begin position="116"/>
        <end position="127"/>
    </location>
</feature>
<accession>A0A1I7ZT31</accession>
<feature type="compositionally biased region" description="Basic and acidic residues" evidence="1">
    <location>
        <begin position="128"/>
        <end position="141"/>
    </location>
</feature>
<proteinExistence type="predicted"/>
<sequence length="328" mass="36098">MYSDNLTANDNDTIFGHINWEHAVVLIPYPLGFVWWIVIGVLSLTMTTMIESTMMRLYMYAIKDPDLVPESVGFYEGDFDNIAKTKLRMLRKRSDSEDQPSESKKPSTNMNKEDAQAQNPQEPSTPNEAKDEEKTDLDSIKEGTTAAKPKKDDELVKNSVRSAKKDVKSEKASMRSASRRLAKNVAIAEGLEKLRDLEVTQSEREWKSNRKAATSLKANEKKTSTGPPAKNAAPPENAVTPVKDAESKLSPLDDTVTAIKPVLDTTSAVKSAKDVVTAVKPAKDAETTTKLEDGVVTAIKPPPQDATSKLNPPNNDAPKFENPTSAYY</sequence>
<feature type="region of interest" description="Disordered" evidence="1">
    <location>
        <begin position="90"/>
        <end position="247"/>
    </location>
</feature>
<feature type="compositionally biased region" description="Basic and acidic residues" evidence="1">
    <location>
        <begin position="92"/>
        <end position="115"/>
    </location>
</feature>
<dbReference type="AlphaFoldDB" id="A0A1I7ZT31"/>
<feature type="compositionally biased region" description="Basic and acidic residues" evidence="1">
    <location>
        <begin position="190"/>
        <end position="208"/>
    </location>
</feature>
<feature type="compositionally biased region" description="Low complexity" evidence="1">
    <location>
        <begin position="227"/>
        <end position="238"/>
    </location>
</feature>
<reference evidence="4" key="1">
    <citation type="submission" date="2016-11" db="UniProtKB">
        <authorList>
            <consortium name="WormBaseParasite"/>
        </authorList>
    </citation>
    <scope>IDENTIFICATION</scope>
</reference>
<evidence type="ECO:0000313" key="4">
    <source>
        <dbReference type="WBParaSite" id="L893_g29261.t1"/>
    </source>
</evidence>
<keyword evidence="2" id="KW-0472">Membrane</keyword>
<feature type="transmembrane region" description="Helical" evidence="2">
    <location>
        <begin position="33"/>
        <end position="50"/>
    </location>
</feature>
<dbReference type="Proteomes" id="UP000095287">
    <property type="component" value="Unplaced"/>
</dbReference>
<feature type="compositionally biased region" description="Basic and acidic residues" evidence="1">
    <location>
        <begin position="163"/>
        <end position="173"/>
    </location>
</feature>
<evidence type="ECO:0000256" key="1">
    <source>
        <dbReference type="SAM" id="MobiDB-lite"/>
    </source>
</evidence>
<keyword evidence="2" id="KW-1133">Transmembrane helix</keyword>
<evidence type="ECO:0000313" key="3">
    <source>
        <dbReference type="Proteomes" id="UP000095287"/>
    </source>
</evidence>
<name>A0A1I7ZT31_9BILA</name>
<keyword evidence="3" id="KW-1185">Reference proteome</keyword>
<keyword evidence="2" id="KW-0812">Transmembrane</keyword>
<evidence type="ECO:0000256" key="2">
    <source>
        <dbReference type="SAM" id="Phobius"/>
    </source>
</evidence>
<protein>
    <submittedName>
        <fullName evidence="4">PhoLip_ATPase_C domain-containing protein</fullName>
    </submittedName>
</protein>